<evidence type="ECO:0000313" key="3">
    <source>
        <dbReference type="Proteomes" id="UP000318138"/>
    </source>
</evidence>
<dbReference type="Proteomes" id="UP000318138">
    <property type="component" value="Chromosome"/>
</dbReference>
<dbReference type="AlphaFoldDB" id="A0A859FB60"/>
<evidence type="ECO:0008006" key="4">
    <source>
        <dbReference type="Google" id="ProtNLM"/>
    </source>
</evidence>
<evidence type="ECO:0000313" key="2">
    <source>
        <dbReference type="EMBL" id="QKS70593.1"/>
    </source>
</evidence>
<feature type="transmembrane region" description="Helical" evidence="1">
    <location>
        <begin position="125"/>
        <end position="146"/>
    </location>
</feature>
<keyword evidence="3" id="KW-1185">Reference proteome</keyword>
<dbReference type="EMBL" id="CP041372">
    <property type="protein sequence ID" value="QKS70593.1"/>
    <property type="molecule type" value="Genomic_DNA"/>
</dbReference>
<sequence length="428" mass="49250">MMTVLSSLSYIMSIFEWSALLLFPLILLGYMNANRFKKTIIIAVIMSTISLLLHTTSLSLGMIVSIQMILFILFIFIIFQTNIMELFVISSIGYGFYILIQLVFIESFTILSSYEYFEILLSSSYLSIGIQLMTVAICGSLGFFIWKNKYFLAELREHLHSKHIPTKIKVMIFSSSLLTFGFIVLAAVAMLSQDITFKSTLVLLSIVILVLVMSFYHILYTQFQVRRLIEAKKFYLDQDEQSVNMMERLENDASSHFQAIWKLSDVGSLESIRSYMKQANLPSPSTKHFFNTNQIDSSNGIDELMRALLINKRRMAKLFQIQIDIHIDLDHPMQMTFQQIKQLSTLLNDLLFVYYEKQTSEEKIITLTIHSNGEFMEFKVECPVDINPIHVENRNLINSISSFETGYSKIVATYQPFTSTIIFSQQGG</sequence>
<feature type="transmembrane region" description="Helical" evidence="1">
    <location>
        <begin position="62"/>
        <end position="79"/>
    </location>
</feature>
<dbReference type="RefSeq" id="WP_176008628.1">
    <property type="nucleotide sequence ID" value="NZ_CP041372.2"/>
</dbReference>
<accession>A0A859FB60</accession>
<name>A0A859FB60_9BACI</name>
<feature type="transmembrane region" description="Helical" evidence="1">
    <location>
        <begin position="86"/>
        <end position="105"/>
    </location>
</feature>
<keyword evidence="1" id="KW-1133">Transmembrane helix</keyword>
<evidence type="ECO:0000256" key="1">
    <source>
        <dbReference type="SAM" id="Phobius"/>
    </source>
</evidence>
<gene>
    <name evidence="2" type="ORF">FLK61_27990</name>
</gene>
<feature type="transmembrane region" description="Helical" evidence="1">
    <location>
        <begin position="197"/>
        <end position="219"/>
    </location>
</feature>
<keyword evidence="1" id="KW-0812">Transmembrane</keyword>
<feature type="transmembrane region" description="Helical" evidence="1">
    <location>
        <begin position="170"/>
        <end position="191"/>
    </location>
</feature>
<dbReference type="KEGG" id="psua:FLK61_27990"/>
<reference evidence="3" key="1">
    <citation type="submission" date="2019-07" db="EMBL/GenBank/DDBJ databases">
        <title>Bacillus alkalisoli sp. nov. isolated from saline soil.</title>
        <authorList>
            <person name="Sun J.-Q."/>
            <person name="Xu L."/>
        </authorList>
    </citation>
    <scope>NUCLEOTIDE SEQUENCE [LARGE SCALE GENOMIC DNA]</scope>
    <source>
        <strain evidence="3">M4U3P1</strain>
    </source>
</reference>
<keyword evidence="1" id="KW-0472">Membrane</keyword>
<organism evidence="2 3">
    <name type="scientific">Paenalkalicoccus suaedae</name>
    <dbReference type="NCBI Taxonomy" id="2592382"/>
    <lineage>
        <taxon>Bacteria</taxon>
        <taxon>Bacillati</taxon>
        <taxon>Bacillota</taxon>
        <taxon>Bacilli</taxon>
        <taxon>Bacillales</taxon>
        <taxon>Bacillaceae</taxon>
        <taxon>Paenalkalicoccus</taxon>
    </lineage>
</organism>
<protein>
    <recommendedName>
        <fullName evidence="4">GHKL domain-containing protein</fullName>
    </recommendedName>
</protein>
<feature type="transmembrane region" description="Helical" evidence="1">
    <location>
        <begin position="40"/>
        <end position="56"/>
    </location>
</feature>
<feature type="transmembrane region" description="Helical" evidence="1">
    <location>
        <begin position="6"/>
        <end position="28"/>
    </location>
</feature>
<proteinExistence type="predicted"/>